<dbReference type="PANTHER" id="PTHR42280:SF1">
    <property type="entry name" value="CITG FAMILY PROTEIN"/>
    <property type="match status" value="1"/>
</dbReference>
<dbReference type="EMBL" id="AP031322">
    <property type="protein sequence ID" value="BFH73288.1"/>
    <property type="molecule type" value="Genomic_DNA"/>
</dbReference>
<dbReference type="GO" id="GO:0046917">
    <property type="term" value="F:triphosphoribosyl-dephospho-CoA synthase activity"/>
    <property type="evidence" value="ECO:0007669"/>
    <property type="project" value="InterPro"/>
</dbReference>
<dbReference type="PANTHER" id="PTHR42280">
    <property type="entry name" value="CITG FAMILY PROTEIN"/>
    <property type="match status" value="1"/>
</dbReference>
<reference evidence="1" key="1">
    <citation type="submission" date="2024-03" db="EMBL/GenBank/DDBJ databases">
        <title>Complete genome sequence of Sulfurisphaera javensis strain KD-1.</title>
        <authorList>
            <person name="Sakai H."/>
            <person name="Nur N."/>
            <person name="Suwanto A."/>
            <person name="Kurosawa N."/>
        </authorList>
    </citation>
    <scope>NUCLEOTIDE SEQUENCE</scope>
    <source>
        <strain evidence="1">KD-1</strain>
    </source>
</reference>
<evidence type="ECO:0000313" key="1">
    <source>
        <dbReference type="EMBL" id="BFH73288.1"/>
    </source>
</evidence>
<dbReference type="GeneID" id="92354166"/>
<dbReference type="AlphaFoldDB" id="A0AAT9GQV5"/>
<name>A0AAT9GQV5_9CREN</name>
<sequence length="298" mass="34312">MLKDMLEDYCENISFLLSRASIDEALIDKPGNASRVKDIKSVSFSDLIYSALVMKDFYKEACKMRREKEYFSLYKLLYEAVIESKRLNFNFSIFGTAMQLLPIAYSSLFSLKDTLSKTSQVIKALNKNDSYYFSLTLKELKLSYLGKISNMDYTELKKYDLYSVLLKSAEIDSSVRNMIFDYKYSLEVVEEIKSKGIEEGVVYSFIKILCEIPDGLIFRKYGGFVAIAVSKYACEILHNYSLDLVKKFDEFLTKNNFNPGSTADIIATGIALYYLDEWYKKNSLNYTGTLQRGCDRIS</sequence>
<protein>
    <submittedName>
        <fullName evidence="1">Triphosphoribosyl-dephospho-CoA synthase</fullName>
    </submittedName>
</protein>
<accession>A0AAT9GQV5</accession>
<dbReference type="RefSeq" id="WP_369611438.1">
    <property type="nucleotide sequence ID" value="NZ_AP031322.1"/>
</dbReference>
<proteinExistence type="predicted"/>
<organism evidence="1">
    <name type="scientific">Sulfurisphaera javensis</name>
    <dbReference type="NCBI Taxonomy" id="2049879"/>
    <lineage>
        <taxon>Archaea</taxon>
        <taxon>Thermoproteota</taxon>
        <taxon>Thermoprotei</taxon>
        <taxon>Sulfolobales</taxon>
        <taxon>Sulfolobaceae</taxon>
        <taxon>Sulfurisphaera</taxon>
    </lineage>
</organism>
<dbReference type="GO" id="GO:0005524">
    <property type="term" value="F:ATP binding"/>
    <property type="evidence" value="ECO:0007669"/>
    <property type="project" value="InterPro"/>
</dbReference>
<dbReference type="InterPro" id="IPR002736">
    <property type="entry name" value="CitG"/>
</dbReference>
<dbReference type="Pfam" id="PF01874">
    <property type="entry name" value="CitG"/>
    <property type="match status" value="1"/>
</dbReference>
<dbReference type="Gene3D" id="1.10.4200.10">
    <property type="entry name" value="Triphosphoribosyl-dephospho-CoA protein"/>
    <property type="match status" value="1"/>
</dbReference>
<gene>
    <name evidence="1" type="ORF">SJAV_12320</name>
</gene>
<dbReference type="KEGG" id="sjv:SJAV_12320"/>